<gene>
    <name evidence="1" type="ORF">MUO14_15120</name>
</gene>
<evidence type="ECO:0000313" key="2">
    <source>
        <dbReference type="Proteomes" id="UP000831880"/>
    </source>
</evidence>
<accession>A0ABY4GV48</accession>
<dbReference type="Pfam" id="PF26325">
    <property type="entry name" value="YhjD"/>
    <property type="match status" value="1"/>
</dbReference>
<proteinExistence type="predicted"/>
<keyword evidence="2" id="KW-1185">Reference proteome</keyword>
<dbReference type="Proteomes" id="UP000831880">
    <property type="component" value="Chromosome"/>
</dbReference>
<protein>
    <submittedName>
        <fullName evidence="1">Uncharacterized protein</fullName>
    </submittedName>
</protein>
<dbReference type="EMBL" id="CP095074">
    <property type="protein sequence ID" value="UOQ91846.1"/>
    <property type="molecule type" value="Genomic_DNA"/>
</dbReference>
<dbReference type="RefSeq" id="WP_244751457.1">
    <property type="nucleotide sequence ID" value="NZ_CP095074.1"/>
</dbReference>
<organism evidence="1 2">
    <name type="scientific">Halobacillus shinanisalinarum</name>
    <dbReference type="NCBI Taxonomy" id="2932258"/>
    <lineage>
        <taxon>Bacteria</taxon>
        <taxon>Bacillati</taxon>
        <taxon>Bacillota</taxon>
        <taxon>Bacilli</taxon>
        <taxon>Bacillales</taxon>
        <taxon>Bacillaceae</taxon>
        <taxon>Halobacillus</taxon>
    </lineage>
</organism>
<dbReference type="InterPro" id="IPR058600">
    <property type="entry name" value="YhjD-like"/>
</dbReference>
<sequence length="65" mass="7719">MNRETKDIVIQFITLPLLLKVLRQDKKLFDDFKTRNVYLDTLDSVMESVQADLNHVKQQMIQNII</sequence>
<evidence type="ECO:0000313" key="1">
    <source>
        <dbReference type="EMBL" id="UOQ91846.1"/>
    </source>
</evidence>
<reference evidence="1 2" key="1">
    <citation type="submission" date="2022-04" db="EMBL/GenBank/DDBJ databases">
        <title>Halobacillus sp. isolated from saltern.</title>
        <authorList>
            <person name="Won M."/>
            <person name="Lee C.-M."/>
            <person name="Woen H.-Y."/>
            <person name="Kwon S.-W."/>
        </authorList>
    </citation>
    <scope>NUCLEOTIDE SEQUENCE [LARGE SCALE GENOMIC DNA]</scope>
    <source>
        <strain evidence="1 2">SSTM10-2</strain>
    </source>
</reference>
<name>A0ABY4GV48_9BACI</name>